<gene>
    <name evidence="2" type="ORF">HPB52_024943</name>
</gene>
<evidence type="ECO:0000313" key="3">
    <source>
        <dbReference type="Proteomes" id="UP000821837"/>
    </source>
</evidence>
<dbReference type="VEuPathDB" id="VectorBase:RSAN_053580"/>
<dbReference type="EMBL" id="JABSTV010001759">
    <property type="protein sequence ID" value="KAH7932044.1"/>
    <property type="molecule type" value="Genomic_DNA"/>
</dbReference>
<evidence type="ECO:0000313" key="2">
    <source>
        <dbReference type="EMBL" id="KAH7932044.1"/>
    </source>
</evidence>
<feature type="region of interest" description="Disordered" evidence="1">
    <location>
        <begin position="143"/>
        <end position="174"/>
    </location>
</feature>
<reference evidence="2" key="1">
    <citation type="journal article" date="2020" name="Cell">
        <title>Large-Scale Comparative Analyses of Tick Genomes Elucidate Their Genetic Diversity and Vector Capacities.</title>
        <authorList>
            <consortium name="Tick Genome and Microbiome Consortium (TIGMIC)"/>
            <person name="Jia N."/>
            <person name="Wang J."/>
            <person name="Shi W."/>
            <person name="Du L."/>
            <person name="Sun Y."/>
            <person name="Zhan W."/>
            <person name="Jiang J.F."/>
            <person name="Wang Q."/>
            <person name="Zhang B."/>
            <person name="Ji P."/>
            <person name="Bell-Sakyi L."/>
            <person name="Cui X.M."/>
            <person name="Yuan T.T."/>
            <person name="Jiang B.G."/>
            <person name="Yang W.F."/>
            <person name="Lam T.T."/>
            <person name="Chang Q.C."/>
            <person name="Ding S.J."/>
            <person name="Wang X.J."/>
            <person name="Zhu J.G."/>
            <person name="Ruan X.D."/>
            <person name="Zhao L."/>
            <person name="Wei J.T."/>
            <person name="Ye R.Z."/>
            <person name="Que T.C."/>
            <person name="Du C.H."/>
            <person name="Zhou Y.H."/>
            <person name="Cheng J.X."/>
            <person name="Dai P.F."/>
            <person name="Guo W.B."/>
            <person name="Han X.H."/>
            <person name="Huang E.J."/>
            <person name="Li L.F."/>
            <person name="Wei W."/>
            <person name="Gao Y.C."/>
            <person name="Liu J.Z."/>
            <person name="Shao H.Z."/>
            <person name="Wang X."/>
            <person name="Wang C.C."/>
            <person name="Yang T.C."/>
            <person name="Huo Q.B."/>
            <person name="Li W."/>
            <person name="Chen H.Y."/>
            <person name="Chen S.E."/>
            <person name="Zhou L.G."/>
            <person name="Ni X.B."/>
            <person name="Tian J.H."/>
            <person name="Sheng Y."/>
            <person name="Liu T."/>
            <person name="Pan Y.S."/>
            <person name="Xia L.Y."/>
            <person name="Li J."/>
            <person name="Zhao F."/>
            <person name="Cao W.C."/>
        </authorList>
    </citation>
    <scope>NUCLEOTIDE SEQUENCE</scope>
    <source>
        <strain evidence="2">Rsan-2018</strain>
    </source>
</reference>
<accession>A0A9D4SMA7</accession>
<dbReference type="Proteomes" id="UP000821837">
    <property type="component" value="Unassembled WGS sequence"/>
</dbReference>
<evidence type="ECO:0000256" key="1">
    <source>
        <dbReference type="SAM" id="MobiDB-lite"/>
    </source>
</evidence>
<protein>
    <submittedName>
        <fullName evidence="2">Uncharacterized protein</fullName>
    </submittedName>
</protein>
<sequence length="282" mass="30659">MVQREPCEESATQRAVAGTSSVTVLGGASVPRGVQHVLENGPKYSYQPSATRSQLVAMVRDVASRASEPDRERAIADGVDCLLRTTHKTECPLRVIVSEKGTWQDEVSSYLQRCLGKLDVQDPFLVRSSTDLVQDLAQGKLTSNRLPSSCSASWRPLSAGSGAGRRRSVESGPGESLEQTQWVYLHFDSELSRSRQKTALGEAPHALFVDPRSLGTTLTRTYTHTLATSRSAAVERGGGERKMHVRIDPFGAGRALRSHGKVSARTFEMCQVRGITPGELIP</sequence>
<reference evidence="2" key="2">
    <citation type="submission" date="2021-09" db="EMBL/GenBank/DDBJ databases">
        <authorList>
            <person name="Jia N."/>
            <person name="Wang J."/>
            <person name="Shi W."/>
            <person name="Du L."/>
            <person name="Sun Y."/>
            <person name="Zhan W."/>
            <person name="Jiang J."/>
            <person name="Wang Q."/>
            <person name="Zhang B."/>
            <person name="Ji P."/>
            <person name="Sakyi L.B."/>
            <person name="Cui X."/>
            <person name="Yuan T."/>
            <person name="Jiang B."/>
            <person name="Yang W."/>
            <person name="Lam T.T.-Y."/>
            <person name="Chang Q."/>
            <person name="Ding S."/>
            <person name="Wang X."/>
            <person name="Zhu J."/>
            <person name="Ruan X."/>
            <person name="Zhao L."/>
            <person name="Wei J."/>
            <person name="Que T."/>
            <person name="Du C."/>
            <person name="Cheng J."/>
            <person name="Dai P."/>
            <person name="Han X."/>
            <person name="Huang E."/>
            <person name="Gao Y."/>
            <person name="Liu J."/>
            <person name="Shao H."/>
            <person name="Ye R."/>
            <person name="Li L."/>
            <person name="Wei W."/>
            <person name="Wang X."/>
            <person name="Wang C."/>
            <person name="Huo Q."/>
            <person name="Li W."/>
            <person name="Guo W."/>
            <person name="Chen H."/>
            <person name="Chen S."/>
            <person name="Zhou L."/>
            <person name="Zhou L."/>
            <person name="Ni X."/>
            <person name="Tian J."/>
            <person name="Zhou Y."/>
            <person name="Sheng Y."/>
            <person name="Liu T."/>
            <person name="Pan Y."/>
            <person name="Xia L."/>
            <person name="Li J."/>
            <person name="Zhao F."/>
            <person name="Cao W."/>
        </authorList>
    </citation>
    <scope>NUCLEOTIDE SEQUENCE</scope>
    <source>
        <strain evidence="2">Rsan-2018</strain>
        <tissue evidence="2">Larvae</tissue>
    </source>
</reference>
<comment type="caution">
    <text evidence="2">The sequence shown here is derived from an EMBL/GenBank/DDBJ whole genome shotgun (WGS) entry which is preliminary data.</text>
</comment>
<keyword evidence="3" id="KW-1185">Reference proteome</keyword>
<name>A0A9D4SMA7_RHISA</name>
<feature type="compositionally biased region" description="Polar residues" evidence="1">
    <location>
        <begin position="143"/>
        <end position="152"/>
    </location>
</feature>
<proteinExistence type="predicted"/>
<organism evidence="2 3">
    <name type="scientific">Rhipicephalus sanguineus</name>
    <name type="common">Brown dog tick</name>
    <name type="synonym">Ixodes sanguineus</name>
    <dbReference type="NCBI Taxonomy" id="34632"/>
    <lineage>
        <taxon>Eukaryota</taxon>
        <taxon>Metazoa</taxon>
        <taxon>Ecdysozoa</taxon>
        <taxon>Arthropoda</taxon>
        <taxon>Chelicerata</taxon>
        <taxon>Arachnida</taxon>
        <taxon>Acari</taxon>
        <taxon>Parasitiformes</taxon>
        <taxon>Ixodida</taxon>
        <taxon>Ixodoidea</taxon>
        <taxon>Ixodidae</taxon>
        <taxon>Rhipicephalinae</taxon>
        <taxon>Rhipicephalus</taxon>
        <taxon>Rhipicephalus</taxon>
    </lineage>
</organism>
<dbReference type="AlphaFoldDB" id="A0A9D4SMA7"/>